<dbReference type="Gene3D" id="3.40.50.2300">
    <property type="match status" value="1"/>
</dbReference>
<dbReference type="Pfam" id="PF00072">
    <property type="entry name" value="Response_reg"/>
    <property type="match status" value="1"/>
</dbReference>
<gene>
    <name evidence="4" type="ORF">dnm_033850</name>
</gene>
<evidence type="ECO:0000259" key="3">
    <source>
        <dbReference type="PROSITE" id="PS50110"/>
    </source>
</evidence>
<dbReference type="PANTHER" id="PTHR44591:SF3">
    <property type="entry name" value="RESPONSE REGULATORY DOMAIN-CONTAINING PROTEIN"/>
    <property type="match status" value="1"/>
</dbReference>
<evidence type="ECO:0000313" key="5">
    <source>
        <dbReference type="Proteomes" id="UP000663722"/>
    </source>
</evidence>
<evidence type="ECO:0000313" key="4">
    <source>
        <dbReference type="EMBL" id="QTA87353.1"/>
    </source>
</evidence>
<dbReference type="CDD" id="cd00156">
    <property type="entry name" value="REC"/>
    <property type="match status" value="1"/>
</dbReference>
<evidence type="ECO:0000256" key="1">
    <source>
        <dbReference type="ARBA" id="ARBA00022553"/>
    </source>
</evidence>
<dbReference type="Proteomes" id="UP000663722">
    <property type="component" value="Chromosome"/>
</dbReference>
<dbReference type="AlphaFoldDB" id="A0A975BL02"/>
<dbReference type="InterPro" id="IPR001789">
    <property type="entry name" value="Sig_transdc_resp-reg_receiver"/>
</dbReference>
<evidence type="ECO:0000256" key="2">
    <source>
        <dbReference type="PROSITE-ProRule" id="PRU00169"/>
    </source>
</evidence>
<dbReference type="InterPro" id="IPR011006">
    <property type="entry name" value="CheY-like_superfamily"/>
</dbReference>
<protein>
    <submittedName>
        <fullName evidence="4">Two component system response regulator</fullName>
    </submittedName>
</protein>
<feature type="domain" description="Response regulatory" evidence="3">
    <location>
        <begin position="5"/>
        <end position="120"/>
    </location>
</feature>
<proteinExistence type="predicted"/>
<dbReference type="RefSeq" id="WP_207682575.1">
    <property type="nucleotide sequence ID" value="NZ_CP061800.1"/>
</dbReference>
<keyword evidence="5" id="KW-1185">Reference proteome</keyword>
<keyword evidence="1 2" id="KW-0597">Phosphoprotein</keyword>
<dbReference type="GO" id="GO:0000160">
    <property type="term" value="P:phosphorelay signal transduction system"/>
    <property type="evidence" value="ECO:0007669"/>
    <property type="project" value="InterPro"/>
</dbReference>
<accession>A0A975BL02</accession>
<dbReference type="InterPro" id="IPR050595">
    <property type="entry name" value="Bact_response_regulator"/>
</dbReference>
<dbReference type="SUPFAM" id="SSF52172">
    <property type="entry name" value="CheY-like"/>
    <property type="match status" value="1"/>
</dbReference>
<dbReference type="PROSITE" id="PS50110">
    <property type="entry name" value="RESPONSE_REGULATORY"/>
    <property type="match status" value="1"/>
</dbReference>
<reference evidence="4" key="1">
    <citation type="journal article" date="2021" name="Microb. Physiol.">
        <title>Proteogenomic Insights into the Physiology of Marine, Sulfate-Reducing, Filamentous Desulfonema limicola and Desulfonema magnum.</title>
        <authorList>
            <person name="Schnaars V."/>
            <person name="Wohlbrand L."/>
            <person name="Scheve S."/>
            <person name="Hinrichs C."/>
            <person name="Reinhardt R."/>
            <person name="Rabus R."/>
        </authorList>
    </citation>
    <scope>NUCLEOTIDE SEQUENCE</scope>
    <source>
        <strain evidence="4">4be13</strain>
    </source>
</reference>
<dbReference type="PANTHER" id="PTHR44591">
    <property type="entry name" value="STRESS RESPONSE REGULATOR PROTEIN 1"/>
    <property type="match status" value="1"/>
</dbReference>
<organism evidence="4 5">
    <name type="scientific">Desulfonema magnum</name>
    <dbReference type="NCBI Taxonomy" id="45655"/>
    <lineage>
        <taxon>Bacteria</taxon>
        <taxon>Pseudomonadati</taxon>
        <taxon>Thermodesulfobacteriota</taxon>
        <taxon>Desulfobacteria</taxon>
        <taxon>Desulfobacterales</taxon>
        <taxon>Desulfococcaceae</taxon>
        <taxon>Desulfonema</taxon>
    </lineage>
</organism>
<dbReference type="EMBL" id="CP061800">
    <property type="protein sequence ID" value="QTA87353.1"/>
    <property type="molecule type" value="Genomic_DNA"/>
</dbReference>
<feature type="modified residue" description="4-aspartylphosphate" evidence="2">
    <location>
        <position position="54"/>
    </location>
</feature>
<dbReference type="SMART" id="SM00448">
    <property type="entry name" value="REC"/>
    <property type="match status" value="1"/>
</dbReference>
<sequence length="142" mass="16320">MSEHKILVIDDEPMVIEAVRKALKREGYEILSACNGEEGLRLYFEHQPVLVILDLRMPVMDGLQFLDYIKLKPLDRSSVIVLTGHGSDYEIEQCFRKGVSAFIRKPFNIYELIGQVRSCIALKDMKEIIFDLIRASFAEAEK</sequence>
<name>A0A975BL02_9BACT</name>
<dbReference type="KEGG" id="dmm:dnm_033850"/>